<organism evidence="1">
    <name type="scientific">marine metagenome</name>
    <dbReference type="NCBI Taxonomy" id="408172"/>
    <lineage>
        <taxon>unclassified sequences</taxon>
        <taxon>metagenomes</taxon>
        <taxon>ecological metagenomes</taxon>
    </lineage>
</organism>
<sequence>MSIFREIVNLWKSEDLLSQAWDES</sequence>
<evidence type="ECO:0000313" key="1">
    <source>
        <dbReference type="EMBL" id="SVD75563.1"/>
    </source>
</evidence>
<feature type="non-terminal residue" evidence="1">
    <location>
        <position position="24"/>
    </location>
</feature>
<gene>
    <name evidence="1" type="ORF">METZ01_LOCUS428417</name>
</gene>
<protein>
    <submittedName>
        <fullName evidence="1">Uncharacterized protein</fullName>
    </submittedName>
</protein>
<name>A0A382XX44_9ZZZZ</name>
<dbReference type="AlphaFoldDB" id="A0A382XX44"/>
<accession>A0A382XX44</accession>
<dbReference type="EMBL" id="UINC01171155">
    <property type="protein sequence ID" value="SVD75563.1"/>
    <property type="molecule type" value="Genomic_DNA"/>
</dbReference>
<proteinExistence type="predicted"/>
<reference evidence="1" key="1">
    <citation type="submission" date="2018-05" db="EMBL/GenBank/DDBJ databases">
        <authorList>
            <person name="Lanie J.A."/>
            <person name="Ng W.-L."/>
            <person name="Kazmierczak K.M."/>
            <person name="Andrzejewski T.M."/>
            <person name="Davidsen T.M."/>
            <person name="Wayne K.J."/>
            <person name="Tettelin H."/>
            <person name="Glass J.I."/>
            <person name="Rusch D."/>
            <person name="Podicherti R."/>
            <person name="Tsui H.-C.T."/>
            <person name="Winkler M.E."/>
        </authorList>
    </citation>
    <scope>NUCLEOTIDE SEQUENCE</scope>
</reference>